<dbReference type="InterPro" id="IPR001750">
    <property type="entry name" value="ND/Mrp_TM"/>
</dbReference>
<feature type="transmembrane region" description="Helical" evidence="6">
    <location>
        <begin position="654"/>
        <end position="673"/>
    </location>
</feature>
<feature type="transmembrane region" description="Helical" evidence="6">
    <location>
        <begin position="6"/>
        <end position="24"/>
    </location>
</feature>
<evidence type="ECO:0008006" key="11">
    <source>
        <dbReference type="Google" id="ProtNLM"/>
    </source>
</evidence>
<dbReference type="PRINTS" id="PR01434">
    <property type="entry name" value="NADHDHGNASE5"/>
</dbReference>
<proteinExistence type="predicted"/>
<dbReference type="GO" id="GO:0016020">
    <property type="term" value="C:membrane"/>
    <property type="evidence" value="ECO:0007669"/>
    <property type="project" value="UniProtKB-SubCell"/>
</dbReference>
<feature type="transmembrane region" description="Helical" evidence="6">
    <location>
        <begin position="208"/>
        <end position="233"/>
    </location>
</feature>
<dbReference type="GO" id="GO:0008137">
    <property type="term" value="F:NADH dehydrogenase (ubiquinone) activity"/>
    <property type="evidence" value="ECO:0007669"/>
    <property type="project" value="InterPro"/>
</dbReference>
<evidence type="ECO:0000256" key="5">
    <source>
        <dbReference type="RuleBase" id="RU000320"/>
    </source>
</evidence>
<reference evidence="9 10" key="1">
    <citation type="submission" date="2015-07" db="EMBL/GenBank/DDBJ databases">
        <title>The draft genome sequence of Leadbetterella sp. JN14-9.</title>
        <authorList>
            <person name="Liu Y."/>
            <person name="Du J."/>
            <person name="Shao Z."/>
        </authorList>
    </citation>
    <scope>NUCLEOTIDE SEQUENCE [LARGE SCALE GENOMIC DNA]</scope>
    <source>
        <strain evidence="9 10">JN14-9</strain>
    </source>
</reference>
<keyword evidence="10" id="KW-1185">Reference proteome</keyword>
<keyword evidence="3 6" id="KW-1133">Transmembrane helix</keyword>
<feature type="transmembrane region" description="Helical" evidence="6">
    <location>
        <begin position="449"/>
        <end position="467"/>
    </location>
</feature>
<feature type="transmembrane region" description="Helical" evidence="6">
    <location>
        <begin position="273"/>
        <end position="292"/>
    </location>
</feature>
<organism evidence="9 10">
    <name type="scientific">Jiulongibacter sediminis</name>
    <dbReference type="NCBI Taxonomy" id="1605367"/>
    <lineage>
        <taxon>Bacteria</taxon>
        <taxon>Pseudomonadati</taxon>
        <taxon>Bacteroidota</taxon>
        <taxon>Cytophagia</taxon>
        <taxon>Cytophagales</taxon>
        <taxon>Leadbetterellaceae</taxon>
        <taxon>Jiulongibacter</taxon>
    </lineage>
</organism>
<gene>
    <name evidence="9" type="ORF">AFM12_15835</name>
</gene>
<comment type="subcellular location">
    <subcellularLocation>
        <location evidence="1">Endomembrane system</location>
        <topology evidence="1">Multi-pass membrane protein</topology>
    </subcellularLocation>
    <subcellularLocation>
        <location evidence="5">Membrane</location>
        <topology evidence="5">Multi-pass membrane protein</topology>
    </subcellularLocation>
</comment>
<dbReference type="InterPro" id="IPR001516">
    <property type="entry name" value="Proton_antipo_N"/>
</dbReference>
<evidence type="ECO:0000313" key="10">
    <source>
        <dbReference type="Proteomes" id="UP000050454"/>
    </source>
</evidence>
<feature type="transmembrane region" description="Helical" evidence="6">
    <location>
        <begin position="323"/>
        <end position="345"/>
    </location>
</feature>
<accession>A0A0P7BS63</accession>
<dbReference type="EMBL" id="LGTQ01000012">
    <property type="protein sequence ID" value="KPM47267.1"/>
    <property type="molecule type" value="Genomic_DNA"/>
</dbReference>
<feature type="domain" description="NADH-Ubiquinone oxidoreductase (complex I) chain 5 N-terminal" evidence="8">
    <location>
        <begin position="65"/>
        <end position="115"/>
    </location>
</feature>
<dbReference type="PATRIC" id="fig|1605367.3.peg.593"/>
<keyword evidence="4 6" id="KW-0472">Membrane</keyword>
<evidence type="ECO:0000256" key="3">
    <source>
        <dbReference type="ARBA" id="ARBA00022989"/>
    </source>
</evidence>
<dbReference type="Proteomes" id="UP000050454">
    <property type="component" value="Unassembled WGS sequence"/>
</dbReference>
<evidence type="ECO:0000313" key="9">
    <source>
        <dbReference type="EMBL" id="KPM47267.1"/>
    </source>
</evidence>
<evidence type="ECO:0000256" key="6">
    <source>
        <dbReference type="SAM" id="Phobius"/>
    </source>
</evidence>
<dbReference type="RefSeq" id="WP_055150083.1">
    <property type="nucleotide sequence ID" value="NZ_JXSZ01000012.1"/>
</dbReference>
<dbReference type="PANTHER" id="PTHR42829">
    <property type="entry name" value="NADH-UBIQUINONE OXIDOREDUCTASE CHAIN 5"/>
    <property type="match status" value="1"/>
</dbReference>
<dbReference type="AlphaFoldDB" id="A0A0P7BS63"/>
<dbReference type="GO" id="GO:0042773">
    <property type="term" value="P:ATP synthesis coupled electron transport"/>
    <property type="evidence" value="ECO:0007669"/>
    <property type="project" value="InterPro"/>
</dbReference>
<name>A0A0P7BS63_9BACT</name>
<keyword evidence="2 5" id="KW-0812">Transmembrane</keyword>
<feature type="transmembrane region" description="Helical" evidence="6">
    <location>
        <begin position="366"/>
        <end position="388"/>
    </location>
</feature>
<feature type="transmembrane region" description="Helical" evidence="6">
    <location>
        <begin position="492"/>
        <end position="510"/>
    </location>
</feature>
<evidence type="ECO:0000256" key="2">
    <source>
        <dbReference type="ARBA" id="ARBA00022692"/>
    </source>
</evidence>
<feature type="transmembrane region" description="Helical" evidence="6">
    <location>
        <begin position="168"/>
        <end position="188"/>
    </location>
</feature>
<dbReference type="Pfam" id="PF00662">
    <property type="entry name" value="Proton_antipo_N"/>
    <property type="match status" value="1"/>
</dbReference>
<dbReference type="PANTHER" id="PTHR42829:SF2">
    <property type="entry name" value="NADH-UBIQUINONE OXIDOREDUCTASE CHAIN 5"/>
    <property type="match status" value="1"/>
</dbReference>
<comment type="caution">
    <text evidence="9">The sequence shown here is derived from an EMBL/GenBank/DDBJ whole genome shotgun (WGS) entry which is preliminary data.</text>
</comment>
<dbReference type="NCBIfam" id="TIGR01974">
    <property type="entry name" value="NDH_I_L"/>
    <property type="match status" value="1"/>
</dbReference>
<dbReference type="STRING" id="1605367.AFM12_15835"/>
<dbReference type="GO" id="GO:0003954">
    <property type="term" value="F:NADH dehydrogenase activity"/>
    <property type="evidence" value="ECO:0007669"/>
    <property type="project" value="TreeGrafter"/>
</dbReference>
<feature type="transmembrane region" description="Helical" evidence="6">
    <location>
        <begin position="299"/>
        <end position="317"/>
    </location>
</feature>
<feature type="transmembrane region" description="Helical" evidence="6">
    <location>
        <begin position="111"/>
        <end position="129"/>
    </location>
</feature>
<feature type="transmembrane region" description="Helical" evidence="6">
    <location>
        <begin position="36"/>
        <end position="55"/>
    </location>
</feature>
<protein>
    <recommendedName>
        <fullName evidence="11">NADH-quinone oxidoreductase subunit L</fullName>
    </recommendedName>
</protein>
<dbReference type="Pfam" id="PF00361">
    <property type="entry name" value="Proton_antipo_M"/>
    <property type="match status" value="1"/>
</dbReference>
<dbReference type="InterPro" id="IPR003945">
    <property type="entry name" value="NU5C-like"/>
</dbReference>
<dbReference type="GO" id="GO:0012505">
    <property type="term" value="C:endomembrane system"/>
    <property type="evidence" value="ECO:0007669"/>
    <property type="project" value="UniProtKB-SubCell"/>
</dbReference>
<feature type="transmembrane region" description="Helical" evidence="6">
    <location>
        <begin position="408"/>
        <end position="428"/>
    </location>
</feature>
<dbReference type="OrthoDB" id="9807568at2"/>
<dbReference type="Gene3D" id="1.20.5.2700">
    <property type="match status" value="1"/>
</dbReference>
<feature type="transmembrane region" description="Helical" evidence="6">
    <location>
        <begin position="75"/>
        <end position="99"/>
    </location>
</feature>
<evidence type="ECO:0000256" key="4">
    <source>
        <dbReference type="ARBA" id="ARBA00023136"/>
    </source>
</evidence>
<evidence type="ECO:0000259" key="7">
    <source>
        <dbReference type="Pfam" id="PF00361"/>
    </source>
</evidence>
<evidence type="ECO:0000259" key="8">
    <source>
        <dbReference type="Pfam" id="PF00662"/>
    </source>
</evidence>
<feature type="domain" description="NADH:quinone oxidoreductase/Mrp antiporter transmembrane" evidence="7">
    <location>
        <begin position="131"/>
        <end position="402"/>
    </location>
</feature>
<dbReference type="InterPro" id="IPR018393">
    <property type="entry name" value="NADHpl_OxRdtase_5_subgr"/>
</dbReference>
<feature type="transmembrane region" description="Helical" evidence="6">
    <location>
        <begin position="135"/>
        <end position="156"/>
    </location>
</feature>
<feature type="transmembrane region" description="Helical" evidence="6">
    <location>
        <begin position="245"/>
        <end position="267"/>
    </location>
</feature>
<dbReference type="GO" id="GO:0015990">
    <property type="term" value="P:electron transport coupled proton transport"/>
    <property type="evidence" value="ECO:0007669"/>
    <property type="project" value="TreeGrafter"/>
</dbReference>
<sequence length="675" mass="74511">MQAAQLIFSNLTAYLLGFALLILFRNKLSETLTNLLSIFINLAGLILSILLILGFQNDQVLRFDWVKMGQSSFEVSLLVNRLTILMFTLVQFIALLVQVFSTKYMKGELRFSNYFSYLNLFVFSMLGLVVSGNLLFLFVFWELVGFCSYLLIGFWFEKKSATDASLKAFLMNRIGDAGFLIGIGLVYFQFQTLDLTELSALNATNNSLLTITALTLFCGCMGKSAQFPLQVWLPDAMEGPTPVSALIHAATMVAAGIFLLARIDFIITPDAGIVIATIGAVTSVLAAYSAIFQFDIKKVLAYSTVSQLGLLVMAMGVGATNVAIFHLFTHAFFKAGLFLIAGAVIHHFHHKQDMREMGGLLKSKPWLAVAYIIFGAALAGLPLSSGFLSKDAVILSVYNWAAGQSNPLLMLIPLMGIVASVMTAFYVARQFTMVFLRGDDQKIQWKLPDLFELTLIPLLLASFWFMHSANPLSFEDSYFSSWFAIEHQQNHWVAYTLLAFAVLAMLLAYLRFKKEKTFPLSLWQKIGLEHFGIDHFYVKKVAPALVGNHCPADELCLEPESKGIADVVSSFDTKALDGIVNEIGVSQKNLSKGLHNFDNGIVDGSVNLLIKGVIGLGKTGSFMDTKLVDGLIKFISGLVEQTGKQLRKIQSGQIQSYLMVLIIIFVALLIFLASL</sequence>
<evidence type="ECO:0000256" key="1">
    <source>
        <dbReference type="ARBA" id="ARBA00004127"/>
    </source>
</evidence>